<feature type="compositionally biased region" description="Basic and acidic residues" evidence="2">
    <location>
        <begin position="127"/>
        <end position="143"/>
    </location>
</feature>
<dbReference type="EMBL" id="SPMY01000112">
    <property type="protein sequence ID" value="NMQ30175.1"/>
    <property type="molecule type" value="Genomic_DNA"/>
</dbReference>
<dbReference type="RefSeq" id="WP_169068580.1">
    <property type="nucleotide sequence ID" value="NZ_SPMY01000112.1"/>
</dbReference>
<evidence type="ECO:0000313" key="4">
    <source>
        <dbReference type="Proteomes" id="UP000749010"/>
    </source>
</evidence>
<gene>
    <name evidence="3" type="ORF">E4Q23_21905</name>
</gene>
<feature type="region of interest" description="Disordered" evidence="2">
    <location>
        <begin position="327"/>
        <end position="346"/>
    </location>
</feature>
<sequence>MQTSVLEGREREILVARSEPPARDSELYLRQTDRVRPDGRPETLVSGVDIVLKDGAPNGIFRQLNRPRTEKLNADRPKEKRRSVVIVADTVTLHGELSLPETDVTIFARRLAIRDDGRINTSPLDWDVAKAPDGDPVNRRKAGDGIAGPSAGTITLFLDTIDAPAAQKAFLALGGHGQAAGHGFDGQPGDRMSTVSNQFQLRDSGHLNTATAKYPHPCVYADFHWKWGFIPQYHGHYGAKKWPSSGQDAVEPGVPGSGGNGGAFTTNAASVRALLANGGGRAGAKAGDVRGGRAGHPTTCAHYEVTNQFDLFRATAASHVRSIDGSPKSFVDGKSHTAQPAARGDGKQGAVSLVEAPSAWLHPLQLRTVLRYARDALLAGERETVAGLLKPYMAALAQPMPTAAGAWDADLTAAWAAAQSDAASLLTRLNTQLDAFGNPFGFMPLLSLASTVRLHERQAERALEMLLLAAWVGDSERNAESAANAMASAIEDTLADTERVVSGLHKAEARVEALDQDLMALEERLRAMGHKLDALRTRLYNEASQDLHIRAQIKFGIKMASAIAQVIPYVQPAAGALGDLANVAADLTDSDTDVPDTVSKMGDTIDKARQAQNKATAAKKKAEAEAKKAKDTKPNSGKKQASLAAKGWGDVADGIGPAVARAGEAFKALQVSDAQIEAELAKLEDSSPEWQTVTGDLRTLNADKARIFGGLCALLNEIAESYGRLAANADAVRLLQAEKEDKVARLSPEANEVVQGMAQNARLSLQYSLYLMSKAYETTVFKQLSVDWSLDAVFDRIVTLLGGRDSLDAASLTEMATALKPLFDQTVNDLRNRLLQDFDFNNTLVAPLEFGMTDAQTPALLDRLNAGEAVAIDPLSVGLVLPQQQRARAVSFECTKLEFEPAGQALPASGNMIVTLSPGIEGTVRQDEHLYLVRTDRPRQWAWTFNFSGRTLEVNPPSLAALDLLNLLLQSSDDDVKQKLAAPPAWTDNAVSVSFSPPLPPQQRPRIKALIFRCLVESLPAPQSQRALDIRGIGPESEIAVAPADLASRAAGMGASYRIFSKGQQVTLTAPDCQGTGHFREWSLLGRDLIRSENPETRIELSDNIVAMAQYATTVVETAVLERCRGMDPAALHGEVGDAAQVEALASIFTARAAAPTLAAGEPTLLRAAPEDAAAAIALIPPDAWPTTLEDASAGWQKVQFGPAIGFIRAASVKASTQ</sequence>
<proteinExistence type="predicted"/>
<dbReference type="Proteomes" id="UP000749010">
    <property type="component" value="Unassembled WGS sequence"/>
</dbReference>
<protein>
    <submittedName>
        <fullName evidence="3">Uncharacterized protein</fullName>
    </submittedName>
</protein>
<feature type="region of interest" description="Disordered" evidence="2">
    <location>
        <begin position="125"/>
        <end position="144"/>
    </location>
</feature>
<evidence type="ECO:0000256" key="1">
    <source>
        <dbReference type="SAM" id="Coils"/>
    </source>
</evidence>
<evidence type="ECO:0000256" key="2">
    <source>
        <dbReference type="SAM" id="MobiDB-lite"/>
    </source>
</evidence>
<keyword evidence="1" id="KW-0175">Coiled coil</keyword>
<name>A0ABX1U565_9PROT</name>
<keyword evidence="4" id="KW-1185">Reference proteome</keyword>
<accession>A0ABX1U565</accession>
<feature type="compositionally biased region" description="Basic and acidic residues" evidence="2">
    <location>
        <begin position="620"/>
        <end position="633"/>
    </location>
</feature>
<reference evidence="3 4" key="1">
    <citation type="submission" date="2019-03" db="EMBL/GenBank/DDBJ databases">
        <title>Metabolic reconstructions from genomes of highly enriched 'Candidatus Accumulibacter' and 'Candidatus Competibacter' bioreactor populations.</title>
        <authorList>
            <person name="Annavajhala M.K."/>
            <person name="Welles L."/>
            <person name="Abbas B."/>
            <person name="Sorokin D."/>
            <person name="Park H."/>
            <person name="Van Loosdrecht M."/>
            <person name="Chandran K."/>
        </authorList>
    </citation>
    <scope>NUCLEOTIDE SEQUENCE [LARGE SCALE GENOMIC DNA]</scope>
    <source>
        <strain evidence="3 4">SBR_S</strain>
    </source>
</reference>
<comment type="caution">
    <text evidence="3">The sequence shown here is derived from an EMBL/GenBank/DDBJ whole genome shotgun (WGS) entry which is preliminary data.</text>
</comment>
<feature type="coiled-coil region" evidence="1">
    <location>
        <begin position="504"/>
        <end position="538"/>
    </location>
</feature>
<feature type="region of interest" description="Disordered" evidence="2">
    <location>
        <begin position="609"/>
        <end position="643"/>
    </location>
</feature>
<evidence type="ECO:0000313" key="3">
    <source>
        <dbReference type="EMBL" id="NMQ30175.1"/>
    </source>
</evidence>
<organism evidence="3 4">
    <name type="scientific">Candidatus Accumulibacter phosphatis</name>
    <dbReference type="NCBI Taxonomy" id="327160"/>
    <lineage>
        <taxon>Bacteria</taxon>
        <taxon>Pseudomonadati</taxon>
        <taxon>Pseudomonadota</taxon>
        <taxon>Betaproteobacteria</taxon>
        <taxon>Candidatus Accumulibacter</taxon>
    </lineage>
</organism>